<reference evidence="5" key="3">
    <citation type="submission" date="2025-09" db="UniProtKB">
        <authorList>
            <consortium name="Ensembl"/>
        </authorList>
    </citation>
    <scope>IDENTIFICATION</scope>
</reference>
<dbReference type="STRING" id="7897.ENSLACP00000021943"/>
<dbReference type="InParanoid" id="M3XGT7"/>
<reference evidence="5" key="2">
    <citation type="submission" date="2025-08" db="UniProtKB">
        <authorList>
            <consortium name="Ensembl"/>
        </authorList>
    </citation>
    <scope>IDENTIFICATION</scope>
</reference>
<sequence>MATKVMRDITKLKLVELKQELAAHSLDTRGNKQELIMRLNAYLEEREGENDEDETNFDEIEESLLDTVPEEEETEVIVDNEEKDEFEIPCGVEKVVINSISSLTSAERMMKRAERFGGPAAEEAKKAARAARFGISMCQGGCGGRLLNVDKIKKRKERFGVVLGPLVIFEDIEEKKKKRVERFGIL</sequence>
<dbReference type="SUPFAM" id="SSF68906">
    <property type="entry name" value="SAP domain"/>
    <property type="match status" value="1"/>
</dbReference>
<protein>
    <recommendedName>
        <fullName evidence="4">SAP domain-containing protein</fullName>
    </recommendedName>
</protein>
<dbReference type="GO" id="GO:0016973">
    <property type="term" value="P:poly(A)+ mRNA export from nucleus"/>
    <property type="evidence" value="ECO:0007669"/>
    <property type="project" value="TreeGrafter"/>
</dbReference>
<name>M3XGT7_LATCH</name>
<dbReference type="Proteomes" id="UP000008672">
    <property type="component" value="Unassembled WGS sequence"/>
</dbReference>
<dbReference type="AlphaFoldDB" id="M3XGT7"/>
<dbReference type="EMBL" id="AFYH01074222">
    <property type="status" value="NOT_ANNOTATED_CDS"/>
    <property type="molecule type" value="Genomic_DNA"/>
</dbReference>
<dbReference type="PANTHER" id="PTHR46551:SF1">
    <property type="entry name" value="SAP DOMAIN-CONTAINING RIBONUCLEOPROTEIN"/>
    <property type="match status" value="1"/>
</dbReference>
<keyword evidence="3" id="KW-0175">Coiled coil</keyword>
<dbReference type="InterPro" id="IPR052240">
    <property type="entry name" value="SAP_domain_ribonucleoprotein"/>
</dbReference>
<dbReference type="HOGENOM" id="CLU_073926_0_0_1"/>
<dbReference type="OMA" id="CVIHISS"/>
<dbReference type="OrthoDB" id="5837849at2759"/>
<dbReference type="EMBL" id="AFYH01074223">
    <property type="status" value="NOT_ANNOTATED_CDS"/>
    <property type="molecule type" value="Genomic_DNA"/>
</dbReference>
<dbReference type="InterPro" id="IPR036361">
    <property type="entry name" value="SAP_dom_sf"/>
</dbReference>
<dbReference type="SMART" id="SM00513">
    <property type="entry name" value="SAP"/>
    <property type="match status" value="1"/>
</dbReference>
<evidence type="ECO:0000256" key="2">
    <source>
        <dbReference type="ARBA" id="ARBA00046328"/>
    </source>
</evidence>
<dbReference type="InterPro" id="IPR003034">
    <property type="entry name" value="SAP_dom"/>
</dbReference>
<dbReference type="GO" id="GO:0005634">
    <property type="term" value="C:nucleus"/>
    <property type="evidence" value="ECO:0007669"/>
    <property type="project" value="TreeGrafter"/>
</dbReference>
<dbReference type="RefSeq" id="XP_005996606.1">
    <property type="nucleotide sequence ID" value="XM_005996544.3"/>
</dbReference>
<dbReference type="Bgee" id="ENSLACG00000014810">
    <property type="expression patterns" value="Expressed in muscle tissue and 5 other cell types or tissues"/>
</dbReference>
<dbReference type="EMBL" id="AFYH01074220">
    <property type="status" value="NOT_ANNOTATED_CDS"/>
    <property type="molecule type" value="Genomic_DNA"/>
</dbReference>
<feature type="coiled-coil region" evidence="3">
    <location>
        <begin position="32"/>
        <end position="63"/>
    </location>
</feature>
<organism evidence="5 6">
    <name type="scientific">Latimeria chalumnae</name>
    <name type="common">Coelacanth</name>
    <dbReference type="NCBI Taxonomy" id="7897"/>
    <lineage>
        <taxon>Eukaryota</taxon>
        <taxon>Metazoa</taxon>
        <taxon>Chordata</taxon>
        <taxon>Craniata</taxon>
        <taxon>Vertebrata</taxon>
        <taxon>Euteleostomi</taxon>
        <taxon>Coelacanthiformes</taxon>
        <taxon>Coelacanthidae</taxon>
        <taxon>Latimeria</taxon>
    </lineage>
</organism>
<feature type="domain" description="SAP" evidence="4">
    <location>
        <begin position="9"/>
        <end position="43"/>
    </location>
</feature>
<dbReference type="PROSITE" id="PS50800">
    <property type="entry name" value="SAP"/>
    <property type="match status" value="1"/>
</dbReference>
<evidence type="ECO:0000259" key="4">
    <source>
        <dbReference type="PROSITE" id="PS50800"/>
    </source>
</evidence>
<dbReference type="GeneID" id="102351157"/>
<evidence type="ECO:0000313" key="6">
    <source>
        <dbReference type="Proteomes" id="UP000008672"/>
    </source>
</evidence>
<dbReference type="GeneTree" id="ENSGT00390000002944"/>
<evidence type="ECO:0000313" key="5">
    <source>
        <dbReference type="Ensembl" id="ENSLACP00000021943.1"/>
    </source>
</evidence>
<dbReference type="eggNOG" id="KOG4259">
    <property type="taxonomic scope" value="Eukaryota"/>
</dbReference>
<proteinExistence type="inferred from homology"/>
<dbReference type="PANTHER" id="PTHR46551">
    <property type="entry name" value="SAP DOMAIN-CONTAINING RIBONUCLEOPROTEIN"/>
    <property type="match status" value="1"/>
</dbReference>
<evidence type="ECO:0000256" key="1">
    <source>
        <dbReference type="ARBA" id="ARBA00022553"/>
    </source>
</evidence>
<keyword evidence="1" id="KW-0597">Phosphoprotein</keyword>
<dbReference type="KEGG" id="lcm:102351157"/>
<accession>M3XGT7</accession>
<keyword evidence="6" id="KW-1185">Reference proteome</keyword>
<reference evidence="6" key="1">
    <citation type="submission" date="2011-08" db="EMBL/GenBank/DDBJ databases">
        <title>The draft genome of Latimeria chalumnae.</title>
        <authorList>
            <person name="Di Palma F."/>
            <person name="Alfoldi J."/>
            <person name="Johnson J."/>
            <person name="Berlin A."/>
            <person name="Gnerre S."/>
            <person name="Jaffe D."/>
            <person name="MacCallum I."/>
            <person name="Young S."/>
            <person name="Walker B.J."/>
            <person name="Lander E."/>
            <person name="Lindblad-Toh K."/>
        </authorList>
    </citation>
    <scope>NUCLEOTIDE SEQUENCE [LARGE SCALE GENOMIC DNA]</scope>
    <source>
        <strain evidence="6">Wild caught</strain>
    </source>
</reference>
<dbReference type="RefSeq" id="XP_005996605.1">
    <property type="nucleotide sequence ID" value="XM_005996543.3"/>
</dbReference>
<comment type="similarity">
    <text evidence="2">Belongs to the SAP domain-containing ribonucleoprotein family.</text>
</comment>
<evidence type="ECO:0000256" key="3">
    <source>
        <dbReference type="SAM" id="Coils"/>
    </source>
</evidence>
<dbReference type="EMBL" id="AFYH01074221">
    <property type="status" value="NOT_ANNOTATED_CDS"/>
    <property type="molecule type" value="Genomic_DNA"/>
</dbReference>
<gene>
    <name evidence="5" type="primary">LOC102351157</name>
</gene>
<dbReference type="Ensembl" id="ENSLACT00000024877.1">
    <property type="protein sequence ID" value="ENSLACP00000021943.1"/>
    <property type="gene ID" value="ENSLACG00000014810.2"/>
</dbReference>
<dbReference type="Gene3D" id="1.10.720.30">
    <property type="entry name" value="SAP domain"/>
    <property type="match status" value="1"/>
</dbReference>
<dbReference type="Pfam" id="PF02037">
    <property type="entry name" value="SAP"/>
    <property type="match status" value="1"/>
</dbReference>